<gene>
    <name evidence="5" type="ORF">LTLLF_171785</name>
</gene>
<dbReference type="GO" id="GO:0008284">
    <property type="term" value="P:positive regulation of cell population proliferation"/>
    <property type="evidence" value="ECO:0007669"/>
    <property type="project" value="TreeGrafter"/>
</dbReference>
<dbReference type="GO" id="GO:0005179">
    <property type="term" value="F:hormone activity"/>
    <property type="evidence" value="ECO:0007669"/>
    <property type="project" value="UniProtKB-KW"/>
</dbReference>
<dbReference type="EMBL" id="JAATJU010023900">
    <property type="protein sequence ID" value="KAH0506728.1"/>
    <property type="molecule type" value="Genomic_DNA"/>
</dbReference>
<proteinExistence type="inferred from homology"/>
<organism evidence="5 6">
    <name type="scientific">Microtus ochrogaster</name>
    <name type="common">Prairie vole</name>
    <dbReference type="NCBI Taxonomy" id="79684"/>
    <lineage>
        <taxon>Eukaryota</taxon>
        <taxon>Metazoa</taxon>
        <taxon>Chordata</taxon>
        <taxon>Craniata</taxon>
        <taxon>Vertebrata</taxon>
        <taxon>Euteleostomi</taxon>
        <taxon>Mammalia</taxon>
        <taxon>Eutheria</taxon>
        <taxon>Euarchontoglires</taxon>
        <taxon>Glires</taxon>
        <taxon>Rodentia</taxon>
        <taxon>Myomorpha</taxon>
        <taxon>Muroidea</taxon>
        <taxon>Cricetidae</taxon>
        <taxon>Arvicolinae</taxon>
        <taxon>Microtus</taxon>
    </lineage>
</organism>
<dbReference type="PROSITE" id="PS00266">
    <property type="entry name" value="SOMATOTROPIN_1"/>
    <property type="match status" value="1"/>
</dbReference>
<dbReference type="InterPro" id="IPR018116">
    <property type="entry name" value="Somatotropin_CS"/>
</dbReference>
<name>A0A8J6GA12_MICOH</name>
<dbReference type="Proteomes" id="UP000710432">
    <property type="component" value="Unassembled WGS sequence"/>
</dbReference>
<dbReference type="SUPFAM" id="SSF47266">
    <property type="entry name" value="4-helical cytokines"/>
    <property type="match status" value="1"/>
</dbReference>
<protein>
    <submittedName>
        <fullName evidence="5">Prolactin-2B1</fullName>
    </submittedName>
</protein>
<dbReference type="GO" id="GO:1903489">
    <property type="term" value="P:positive regulation of lactation"/>
    <property type="evidence" value="ECO:0007669"/>
    <property type="project" value="TreeGrafter"/>
</dbReference>
<keyword evidence="3" id="KW-0964">Secreted</keyword>
<evidence type="ECO:0000256" key="3">
    <source>
        <dbReference type="ARBA" id="ARBA00022525"/>
    </source>
</evidence>
<dbReference type="InterPro" id="IPR001400">
    <property type="entry name" value="Somatotropin/Prolactin"/>
</dbReference>
<dbReference type="GO" id="GO:0046427">
    <property type="term" value="P:positive regulation of receptor signaling pathway via JAK-STAT"/>
    <property type="evidence" value="ECO:0007669"/>
    <property type="project" value="TreeGrafter"/>
</dbReference>
<dbReference type="InterPro" id="IPR009079">
    <property type="entry name" value="4_helix_cytokine-like_core"/>
</dbReference>
<dbReference type="GO" id="GO:0005615">
    <property type="term" value="C:extracellular space"/>
    <property type="evidence" value="ECO:0007669"/>
    <property type="project" value="TreeGrafter"/>
</dbReference>
<evidence type="ECO:0000256" key="2">
    <source>
        <dbReference type="ARBA" id="ARBA00008474"/>
    </source>
</evidence>
<dbReference type="PANTHER" id="PTHR11417">
    <property type="entry name" value="SOMATOTROPIN,PROLACTIN"/>
    <property type="match status" value="1"/>
</dbReference>
<dbReference type="GO" id="GO:0005148">
    <property type="term" value="F:prolactin receptor binding"/>
    <property type="evidence" value="ECO:0007669"/>
    <property type="project" value="TreeGrafter"/>
</dbReference>
<dbReference type="GO" id="GO:0007565">
    <property type="term" value="P:female pregnancy"/>
    <property type="evidence" value="ECO:0007669"/>
    <property type="project" value="TreeGrafter"/>
</dbReference>
<dbReference type="GO" id="GO:0030879">
    <property type="term" value="P:mammary gland development"/>
    <property type="evidence" value="ECO:0007669"/>
    <property type="project" value="TreeGrafter"/>
</dbReference>
<dbReference type="CDD" id="cd10288">
    <property type="entry name" value="prolactin_like"/>
    <property type="match status" value="1"/>
</dbReference>
<comment type="similarity">
    <text evidence="2 4">Belongs to the somatotropin/prolactin family.</text>
</comment>
<comment type="caution">
    <text evidence="5">The sequence shown here is derived from an EMBL/GenBank/DDBJ whole genome shotgun (WGS) entry which is preliminary data.</text>
</comment>
<evidence type="ECO:0000313" key="5">
    <source>
        <dbReference type="EMBL" id="KAH0506728.1"/>
    </source>
</evidence>
<reference evidence="5" key="1">
    <citation type="submission" date="2020-03" db="EMBL/GenBank/DDBJ databases">
        <title>Studies in the Genomics of Life Span.</title>
        <authorList>
            <person name="Glass D."/>
        </authorList>
    </citation>
    <scope>NUCLEOTIDE SEQUENCE</scope>
    <source>
        <strain evidence="5">LTLLF</strain>
        <tissue evidence="5">Muscle</tissue>
    </source>
</reference>
<dbReference type="AlphaFoldDB" id="A0A8J6GA12"/>
<dbReference type="Pfam" id="PF00103">
    <property type="entry name" value="Hormone_1"/>
    <property type="match status" value="1"/>
</dbReference>
<dbReference type="PRINTS" id="PR00836">
    <property type="entry name" value="SOMATOTROPIN"/>
</dbReference>
<evidence type="ECO:0000256" key="4">
    <source>
        <dbReference type="RuleBase" id="RU003618"/>
    </source>
</evidence>
<sequence>MYCLVSGELEEDIKFPRTLVADGSRALLLLLVSYLLLWENVTSIPTCVKRDGDTQKSLRRLFALATFISQITSRQAANLFAEFDKQYAQGKRYNDRIPDTCPSDFLDTPENKNQVLESKPEVLLKLLCNLLYSWNDPLNHLVKEMSAMPGDPNAILAKAREIRGKVGQLMVGVKTILREIGEKHDESYLVWSGMASLKSSNEDVRRFAFYNLIRCLLRDSRRVNTFLEVLKHQIIQDKC</sequence>
<keyword evidence="4" id="KW-0372">Hormone</keyword>
<accession>A0A8J6GA12</accession>
<evidence type="ECO:0000313" key="6">
    <source>
        <dbReference type="Proteomes" id="UP000710432"/>
    </source>
</evidence>
<evidence type="ECO:0000256" key="1">
    <source>
        <dbReference type="ARBA" id="ARBA00004613"/>
    </source>
</evidence>
<comment type="subcellular location">
    <subcellularLocation>
        <location evidence="1 4">Secreted</location>
    </subcellularLocation>
</comment>
<dbReference type="PANTHER" id="PTHR11417:SF35">
    <property type="entry name" value="PROLACTIN-2B1"/>
    <property type="match status" value="1"/>
</dbReference>
<dbReference type="GO" id="GO:0031667">
    <property type="term" value="P:response to nutrient levels"/>
    <property type="evidence" value="ECO:0007669"/>
    <property type="project" value="TreeGrafter"/>
</dbReference>
<dbReference type="Gene3D" id="1.20.1250.10">
    <property type="match status" value="1"/>
</dbReference>